<organism evidence="1 2">
    <name type="scientific">Ogataea philodendri</name>
    <dbReference type="NCBI Taxonomy" id="1378263"/>
    <lineage>
        <taxon>Eukaryota</taxon>
        <taxon>Fungi</taxon>
        <taxon>Dikarya</taxon>
        <taxon>Ascomycota</taxon>
        <taxon>Saccharomycotina</taxon>
        <taxon>Pichiomycetes</taxon>
        <taxon>Pichiales</taxon>
        <taxon>Pichiaceae</taxon>
        <taxon>Ogataea</taxon>
    </lineage>
</organism>
<dbReference type="RefSeq" id="XP_046058904.1">
    <property type="nucleotide sequence ID" value="XM_046207218.1"/>
</dbReference>
<evidence type="ECO:0000313" key="2">
    <source>
        <dbReference type="Proteomes" id="UP000769157"/>
    </source>
</evidence>
<dbReference type="Proteomes" id="UP000769157">
    <property type="component" value="Unassembled WGS sequence"/>
</dbReference>
<dbReference type="AlphaFoldDB" id="A0A9P8NXX0"/>
<dbReference type="GeneID" id="70237942"/>
<dbReference type="EMBL" id="JAEUBE010000414">
    <property type="protein sequence ID" value="KAH3661800.1"/>
    <property type="molecule type" value="Genomic_DNA"/>
</dbReference>
<name>A0A9P8NXX0_9ASCO</name>
<accession>A0A9P8NXX0</accession>
<reference evidence="1" key="2">
    <citation type="submission" date="2021-01" db="EMBL/GenBank/DDBJ databases">
        <authorList>
            <person name="Schikora-Tamarit M.A."/>
        </authorList>
    </citation>
    <scope>NUCLEOTIDE SEQUENCE</scope>
    <source>
        <strain evidence="1">CBS6075</strain>
    </source>
</reference>
<sequence>MKTPFAISLRSVEVSPASLSGWVLATAFMYTIFTLLLSTRSVSPTDFHPSSGHNTWFNVDNRARKLSSLPFFQFDDLSEALVVGLVAGFEDAGLGFGFGAITSAHLRLASKICLEKPPFSSSKLYVSRASLNRSKCSKASAFLATSLIQNDLTGLSSRTNSCETVFVWEIPLSAAASKALVKSPFVKYSEPFSLRDWNSDGAGADDNGLDAVWKRSIPGLEDAGGTDESGSSKSSNIGAGEDAAGVAGDCDELATDGVRVTGREACSCDLDFWMRSCSNRFTRSISSSSE</sequence>
<proteinExistence type="predicted"/>
<evidence type="ECO:0000313" key="1">
    <source>
        <dbReference type="EMBL" id="KAH3661800.1"/>
    </source>
</evidence>
<gene>
    <name evidence="1" type="ORF">OGAPHI_005978</name>
</gene>
<reference evidence="1" key="1">
    <citation type="journal article" date="2021" name="Open Biol.">
        <title>Shared evolutionary footprints suggest mitochondrial oxidative damage underlies multiple complex I losses in fungi.</title>
        <authorList>
            <person name="Schikora-Tamarit M.A."/>
            <person name="Marcet-Houben M."/>
            <person name="Nosek J."/>
            <person name="Gabaldon T."/>
        </authorList>
    </citation>
    <scope>NUCLEOTIDE SEQUENCE</scope>
    <source>
        <strain evidence="1">CBS6075</strain>
    </source>
</reference>
<protein>
    <submittedName>
        <fullName evidence="1">Uncharacterized protein</fullName>
    </submittedName>
</protein>
<keyword evidence="2" id="KW-1185">Reference proteome</keyword>
<comment type="caution">
    <text evidence="1">The sequence shown here is derived from an EMBL/GenBank/DDBJ whole genome shotgun (WGS) entry which is preliminary data.</text>
</comment>